<comment type="caution">
    <text evidence="2">The sequence shown here is derived from an EMBL/GenBank/DDBJ whole genome shotgun (WGS) entry which is preliminary data.</text>
</comment>
<dbReference type="Proteomes" id="UP001054945">
    <property type="component" value="Unassembled WGS sequence"/>
</dbReference>
<evidence type="ECO:0000256" key="1">
    <source>
        <dbReference type="SAM" id="Phobius"/>
    </source>
</evidence>
<reference evidence="2 3" key="1">
    <citation type="submission" date="2021-06" db="EMBL/GenBank/DDBJ databases">
        <title>Caerostris extrusa draft genome.</title>
        <authorList>
            <person name="Kono N."/>
            <person name="Arakawa K."/>
        </authorList>
    </citation>
    <scope>NUCLEOTIDE SEQUENCE [LARGE SCALE GENOMIC DNA]</scope>
</reference>
<organism evidence="2 3">
    <name type="scientific">Caerostris extrusa</name>
    <name type="common">Bark spider</name>
    <name type="synonym">Caerostris bankana</name>
    <dbReference type="NCBI Taxonomy" id="172846"/>
    <lineage>
        <taxon>Eukaryota</taxon>
        <taxon>Metazoa</taxon>
        <taxon>Ecdysozoa</taxon>
        <taxon>Arthropoda</taxon>
        <taxon>Chelicerata</taxon>
        <taxon>Arachnida</taxon>
        <taxon>Araneae</taxon>
        <taxon>Araneomorphae</taxon>
        <taxon>Entelegynae</taxon>
        <taxon>Araneoidea</taxon>
        <taxon>Araneidae</taxon>
        <taxon>Caerostris</taxon>
    </lineage>
</organism>
<keyword evidence="3" id="KW-1185">Reference proteome</keyword>
<feature type="transmembrane region" description="Helical" evidence="1">
    <location>
        <begin position="86"/>
        <end position="111"/>
    </location>
</feature>
<sequence>MYLELPQKDSIAEIACKVLYAYSLEILTLLPLNTFIMYYTMIAYQMRCVLKNFAASLSSKKQLDFISLLKSYNSIKSMAELLDNELSVLMFCNIIHSSGMLYFVLCFHPFAKLESNIQVLLSCNKCFITFGSYIVSVVLASLMADASVEIRQASLLNVQLKEALVHCLPNRHSLQLLAMKYILQLGN</sequence>
<dbReference type="AlphaFoldDB" id="A0AAV4ME97"/>
<keyword evidence="1" id="KW-0812">Transmembrane</keyword>
<feature type="transmembrane region" description="Helical" evidence="1">
    <location>
        <begin position="117"/>
        <end position="142"/>
    </location>
</feature>
<gene>
    <name evidence="2" type="ORF">CEXT_156851</name>
</gene>
<evidence type="ECO:0000313" key="3">
    <source>
        <dbReference type="Proteomes" id="UP001054945"/>
    </source>
</evidence>
<protein>
    <submittedName>
        <fullName evidence="2">Uncharacterized protein</fullName>
    </submittedName>
</protein>
<proteinExistence type="predicted"/>
<accession>A0AAV4ME97</accession>
<keyword evidence="1" id="KW-0472">Membrane</keyword>
<keyword evidence="1" id="KW-1133">Transmembrane helix</keyword>
<evidence type="ECO:0000313" key="2">
    <source>
        <dbReference type="EMBL" id="GIX69761.1"/>
    </source>
</evidence>
<dbReference type="EMBL" id="BPLR01002081">
    <property type="protein sequence ID" value="GIX69761.1"/>
    <property type="molecule type" value="Genomic_DNA"/>
</dbReference>
<name>A0AAV4ME97_CAEEX</name>
<feature type="transmembrane region" description="Helical" evidence="1">
    <location>
        <begin position="20"/>
        <end position="41"/>
    </location>
</feature>